<feature type="domain" description="RiboL-PSP-HEPN" evidence="1">
    <location>
        <begin position="34"/>
        <end position="199"/>
    </location>
</feature>
<dbReference type="EMBL" id="JAOWKY010000001">
    <property type="protein sequence ID" value="MCV2868194.1"/>
    <property type="molecule type" value="Genomic_DNA"/>
</dbReference>
<protein>
    <submittedName>
        <fullName evidence="2">HEPN domain-containing protein</fullName>
    </submittedName>
</protein>
<evidence type="ECO:0000313" key="2">
    <source>
        <dbReference type="EMBL" id="MCV2868194.1"/>
    </source>
</evidence>
<dbReference type="InterPro" id="IPR041519">
    <property type="entry name" value="HEPN_RiboL-PSP"/>
</dbReference>
<reference evidence="2 3" key="1">
    <citation type="submission" date="2022-10" db="EMBL/GenBank/DDBJ databases">
        <title>Defluviimonas sp. nov., isolated from ocean surface water.</title>
        <authorList>
            <person name="He W."/>
            <person name="Wang L."/>
            <person name="Zhang D.-F."/>
        </authorList>
    </citation>
    <scope>NUCLEOTIDE SEQUENCE [LARGE SCALE GENOMIC DNA]</scope>
    <source>
        <strain evidence="2 3">WL0002</strain>
    </source>
</reference>
<proteinExistence type="predicted"/>
<dbReference type="Pfam" id="PF18735">
    <property type="entry name" value="HEPN_RiboL-PSP"/>
    <property type="match status" value="1"/>
</dbReference>
<sequence length="220" mass="24580">MPSKSRKFFHDKLYPDVVQLIATHGLLNAPGRGRRYLGHITRSGVVMLCAAWELYTEEVIVEGIDFLVKSSMSPEFLPANVKTEIASVAKKSKHDHGALELCGDGWKDVYKNAAVAECAVLNTPKFSQVSGLFQKWLGVPAEELEGAWRHPADSLNDFVGLRGEIAHRGADAQYVRIERLTELTNLVDDLVVDTDNFLCHYLRRISTSNKRPWNAIPVAH</sequence>
<organism evidence="2 3">
    <name type="scientific">Albidovulum marisflavi</name>
    <dbReference type="NCBI Taxonomy" id="2984159"/>
    <lineage>
        <taxon>Bacteria</taxon>
        <taxon>Pseudomonadati</taxon>
        <taxon>Pseudomonadota</taxon>
        <taxon>Alphaproteobacteria</taxon>
        <taxon>Rhodobacterales</taxon>
        <taxon>Paracoccaceae</taxon>
        <taxon>Albidovulum</taxon>
    </lineage>
</organism>
<keyword evidence="3" id="KW-1185">Reference proteome</keyword>
<gene>
    <name evidence="2" type="ORF">OEW28_06085</name>
</gene>
<evidence type="ECO:0000313" key="3">
    <source>
        <dbReference type="Proteomes" id="UP001652542"/>
    </source>
</evidence>
<comment type="caution">
    <text evidence="2">The sequence shown here is derived from an EMBL/GenBank/DDBJ whole genome shotgun (WGS) entry which is preliminary data.</text>
</comment>
<dbReference type="Proteomes" id="UP001652542">
    <property type="component" value="Unassembled WGS sequence"/>
</dbReference>
<name>A0ABT2ZAQ5_9RHOB</name>
<evidence type="ECO:0000259" key="1">
    <source>
        <dbReference type="Pfam" id="PF18735"/>
    </source>
</evidence>
<dbReference type="RefSeq" id="WP_263733812.1">
    <property type="nucleotide sequence ID" value="NZ_JAOWKY010000001.1"/>
</dbReference>
<accession>A0ABT2ZAQ5</accession>